<evidence type="ECO:0000313" key="1">
    <source>
        <dbReference type="EMBL" id="PRQ50034.1"/>
    </source>
</evidence>
<dbReference type="Proteomes" id="UP000238479">
    <property type="component" value="Chromosome 2"/>
</dbReference>
<organism evidence="1 3">
    <name type="scientific">Rosa chinensis</name>
    <name type="common">China rose</name>
    <dbReference type="NCBI Taxonomy" id="74649"/>
    <lineage>
        <taxon>Eukaryota</taxon>
        <taxon>Viridiplantae</taxon>
        <taxon>Streptophyta</taxon>
        <taxon>Embryophyta</taxon>
        <taxon>Tracheophyta</taxon>
        <taxon>Spermatophyta</taxon>
        <taxon>Magnoliopsida</taxon>
        <taxon>eudicotyledons</taxon>
        <taxon>Gunneridae</taxon>
        <taxon>Pentapetalae</taxon>
        <taxon>rosids</taxon>
        <taxon>fabids</taxon>
        <taxon>Rosales</taxon>
        <taxon>Rosaceae</taxon>
        <taxon>Rosoideae</taxon>
        <taxon>Rosoideae incertae sedis</taxon>
        <taxon>Rosa</taxon>
    </lineage>
</organism>
<dbReference type="AlphaFoldDB" id="A0A2P6RUC2"/>
<dbReference type="EMBL" id="PDCK01000040">
    <property type="protein sequence ID" value="PRQ50034.1"/>
    <property type="molecule type" value="Genomic_DNA"/>
</dbReference>
<dbReference type="Gramene" id="PRQ60838">
    <property type="protein sequence ID" value="PRQ60838"/>
    <property type="gene ID" value="RchiOBHm_Chr0c36g0502951"/>
</dbReference>
<dbReference type="Gramene" id="PRQ50034">
    <property type="protein sequence ID" value="PRQ50034"/>
    <property type="gene ID" value="RchiOBHm_Chr2g0128601"/>
</dbReference>
<comment type="caution">
    <text evidence="1">The sequence shown here is derived from an EMBL/GenBank/DDBJ whole genome shotgun (WGS) entry which is preliminary data.</text>
</comment>
<evidence type="ECO:0000313" key="3">
    <source>
        <dbReference type="Proteomes" id="UP000238479"/>
    </source>
</evidence>
<proteinExistence type="predicted"/>
<gene>
    <name evidence="2" type="ORF">RchiOBHm_Chr0c36g0502951</name>
    <name evidence="1" type="ORF">RchiOBHm_Chr2g0128601</name>
</gene>
<sequence length="59" mass="6503">MVHTLLCPKEKKKRRLSVDTLDTLCLTVDTLSTLNTQHSTLPTFSTSSVGTLNEISVLN</sequence>
<protein>
    <submittedName>
        <fullName evidence="1">Uncharacterized protein</fullName>
    </submittedName>
</protein>
<reference evidence="1 3" key="1">
    <citation type="journal article" date="2018" name="Nat. Genet.">
        <title>The Rosa genome provides new insights in the design of modern roses.</title>
        <authorList>
            <person name="Bendahmane M."/>
        </authorList>
    </citation>
    <scope>NUCLEOTIDE SEQUENCE [LARGE SCALE GENOMIC DNA]</scope>
    <source>
        <strain evidence="3">cv. Old Blush</strain>
    </source>
</reference>
<keyword evidence="3" id="KW-1185">Reference proteome</keyword>
<name>A0A2P6RUC2_ROSCH</name>
<accession>A0A2P6RUC2</accession>
<evidence type="ECO:0000313" key="2">
    <source>
        <dbReference type="EMBL" id="PRQ60838.1"/>
    </source>
</evidence>
<dbReference type="EMBL" id="PDCK01000031">
    <property type="protein sequence ID" value="PRQ60838.1"/>
    <property type="molecule type" value="Genomic_DNA"/>
</dbReference>